<evidence type="ECO:0000313" key="1">
    <source>
        <dbReference type="EMBL" id="TDT46917.1"/>
    </source>
</evidence>
<proteinExistence type="predicted"/>
<protein>
    <submittedName>
        <fullName evidence="1">Uncharacterized protein</fullName>
    </submittedName>
</protein>
<comment type="caution">
    <text evidence="1">The sequence shown here is derived from an EMBL/GenBank/DDBJ whole genome shotgun (WGS) entry which is preliminary data.</text>
</comment>
<dbReference type="Proteomes" id="UP000294749">
    <property type="component" value="Unassembled WGS sequence"/>
</dbReference>
<dbReference type="AlphaFoldDB" id="A0A4R7K6L6"/>
<evidence type="ECO:0000313" key="2">
    <source>
        <dbReference type="Proteomes" id="UP000294749"/>
    </source>
</evidence>
<accession>A0A4R7K6L6</accession>
<organism evidence="1 2">
    <name type="scientific">Maribacter spongiicola</name>
    <dbReference type="NCBI Taxonomy" id="1206753"/>
    <lineage>
        <taxon>Bacteria</taxon>
        <taxon>Pseudomonadati</taxon>
        <taxon>Bacteroidota</taxon>
        <taxon>Flavobacteriia</taxon>
        <taxon>Flavobacteriales</taxon>
        <taxon>Flavobacteriaceae</taxon>
        <taxon>Maribacter</taxon>
    </lineage>
</organism>
<keyword evidence="2" id="KW-1185">Reference proteome</keyword>
<dbReference type="RefSeq" id="WP_133686352.1">
    <property type="nucleotide sequence ID" value="NZ_SOAY01000010.1"/>
</dbReference>
<sequence>MDSNSKIKLIKNELPKMGLVDRFFYLVNELYLEYFRKLDIVNPIMEWESFELDDKWEEIELDTITIRELAIWYGFLQDYGDEEIKSFILSEIKLLIPIFKQRFAFEISYLYTKNHSKDYYLSGNPEFLVLSPFFYDQSSLESAYIHELAISEVEDRKYLIKKYEAAIAEIKYRLKSDYVWDASLEDNRATIVDEIVFPERSVINLNHLTSFLKELAETPLNKISYTFNENKEEEKLVLIGLHPEVLVKLFSQILKRDKTILIRNFVAHSFNFNFKKYSFQKDITKEVLALKSKEDTIVICKTILLLTSLNYIQPEGASFIKRVLIKALKKQKKNTRVWLSDDLRKYISEWMSMSPNDLAKAIGYSSKEEFLNSLL</sequence>
<name>A0A4R7K6L6_9FLAO</name>
<gene>
    <name evidence="1" type="ORF">CLV90_0981</name>
</gene>
<reference evidence="1 2" key="1">
    <citation type="submission" date="2019-03" db="EMBL/GenBank/DDBJ databases">
        <title>Genomic Encyclopedia of Archaeal and Bacterial Type Strains, Phase II (KMG-II): from individual species to whole genera.</title>
        <authorList>
            <person name="Goeker M."/>
        </authorList>
    </citation>
    <scope>NUCLEOTIDE SEQUENCE [LARGE SCALE GENOMIC DNA]</scope>
    <source>
        <strain evidence="1 2">DSM 25233</strain>
    </source>
</reference>
<dbReference type="EMBL" id="SOAY01000010">
    <property type="protein sequence ID" value="TDT46917.1"/>
    <property type="molecule type" value="Genomic_DNA"/>
</dbReference>